<evidence type="ECO:0000313" key="3">
    <source>
        <dbReference type="Proteomes" id="UP000294914"/>
    </source>
</evidence>
<feature type="domain" description="Serine aminopeptidase S33" evidence="1">
    <location>
        <begin position="28"/>
        <end position="148"/>
    </location>
</feature>
<gene>
    <name evidence="2" type="ORF">EDC23_0132</name>
</gene>
<organism evidence="2 3">
    <name type="scientific">Thiohalophilus thiocyanatoxydans</name>
    <dbReference type="NCBI Taxonomy" id="381308"/>
    <lineage>
        <taxon>Bacteria</taxon>
        <taxon>Pseudomonadati</taxon>
        <taxon>Pseudomonadota</taxon>
        <taxon>Gammaproteobacteria</taxon>
        <taxon>Thiohalomonadales</taxon>
        <taxon>Thiohalophilaceae</taxon>
        <taxon>Thiohalophilus</taxon>
    </lineage>
</organism>
<dbReference type="InterPro" id="IPR029058">
    <property type="entry name" value="AB_hydrolase_fold"/>
</dbReference>
<evidence type="ECO:0000259" key="1">
    <source>
        <dbReference type="Pfam" id="PF12146"/>
    </source>
</evidence>
<name>A0A4R8IRV1_9GAMM</name>
<evidence type="ECO:0000313" key="2">
    <source>
        <dbReference type="EMBL" id="TDY03762.1"/>
    </source>
</evidence>
<dbReference type="PANTHER" id="PTHR43265:SF1">
    <property type="entry name" value="ESTERASE ESTD"/>
    <property type="match status" value="1"/>
</dbReference>
<dbReference type="InterPro" id="IPR053145">
    <property type="entry name" value="AB_hydrolase_Est10"/>
</dbReference>
<accession>A0A4R8IRV1</accession>
<reference evidence="2 3" key="1">
    <citation type="submission" date="2019-03" db="EMBL/GenBank/DDBJ databases">
        <title>Genomic Encyclopedia of Type Strains, Phase IV (KMG-IV): sequencing the most valuable type-strain genomes for metagenomic binning, comparative biology and taxonomic classification.</title>
        <authorList>
            <person name="Goeker M."/>
        </authorList>
    </citation>
    <scope>NUCLEOTIDE SEQUENCE [LARGE SCALE GENOMIC DNA]</scope>
    <source>
        <strain evidence="2 3">DSM 16326</strain>
    </source>
</reference>
<sequence>MSEQAIIFPVGDDELLGILHPGAPQAVRGVLVVVGGPQYRVGSHRQFLLLARHLAAAGIPVFRFDYRGMGDSTGAQRDFERVGDDIRAAIDTFQAQLPDLREVIVWGLCDAASIALITAPKEPRIHGLVLANPWVRTGESLARAYLKTYYIKRLFSRDFWVNLLRGRFNPVASLRSVFSLLRRLAGSSGPAAQGESAGNPTGPLPQRMAEGWRRYRGPILLILSGDDLTAAEFRDTAATDPAWAGLLKQSRVTLRELPQANHTFSRQAWRDQVAQWTLEWVRSGEE</sequence>
<dbReference type="EMBL" id="SOQX01000001">
    <property type="protein sequence ID" value="TDY03762.1"/>
    <property type="molecule type" value="Genomic_DNA"/>
</dbReference>
<comment type="caution">
    <text evidence="2">The sequence shown here is derived from an EMBL/GenBank/DDBJ whole genome shotgun (WGS) entry which is preliminary data.</text>
</comment>
<dbReference type="OrthoDB" id="249225at2"/>
<keyword evidence="2" id="KW-0378">Hydrolase</keyword>
<keyword evidence="3" id="KW-1185">Reference proteome</keyword>
<proteinExistence type="predicted"/>
<dbReference type="GO" id="GO:0052689">
    <property type="term" value="F:carboxylic ester hydrolase activity"/>
    <property type="evidence" value="ECO:0007669"/>
    <property type="project" value="TreeGrafter"/>
</dbReference>
<dbReference type="RefSeq" id="WP_134080346.1">
    <property type="nucleotide sequence ID" value="NZ_SOQX01000001.1"/>
</dbReference>
<dbReference type="Pfam" id="PF12146">
    <property type="entry name" value="Hydrolase_4"/>
    <property type="match status" value="1"/>
</dbReference>
<dbReference type="InterPro" id="IPR017531">
    <property type="entry name" value="Hydrolase-1_PEP"/>
</dbReference>
<dbReference type="SUPFAM" id="SSF53474">
    <property type="entry name" value="alpha/beta-Hydrolases"/>
    <property type="match status" value="1"/>
</dbReference>
<protein>
    <submittedName>
        <fullName evidence="2">Exosortase A-associated hydrolase 1</fullName>
    </submittedName>
</protein>
<dbReference type="InterPro" id="IPR022742">
    <property type="entry name" value="Hydrolase_4"/>
</dbReference>
<dbReference type="PANTHER" id="PTHR43265">
    <property type="entry name" value="ESTERASE ESTD"/>
    <property type="match status" value="1"/>
</dbReference>
<dbReference type="AlphaFoldDB" id="A0A4R8IRV1"/>
<dbReference type="Gene3D" id="3.40.50.1820">
    <property type="entry name" value="alpha/beta hydrolase"/>
    <property type="match status" value="1"/>
</dbReference>
<dbReference type="NCBIfam" id="TIGR03100">
    <property type="entry name" value="hydr1_PEP"/>
    <property type="match status" value="1"/>
</dbReference>
<dbReference type="Proteomes" id="UP000294914">
    <property type="component" value="Unassembled WGS sequence"/>
</dbReference>